<evidence type="ECO:0000313" key="2">
    <source>
        <dbReference type="EMBL" id="KKK41699.1"/>
    </source>
</evidence>
<feature type="non-terminal residue" evidence="2">
    <location>
        <position position="1"/>
    </location>
</feature>
<name>A0A0F8XHS6_9ZZZZ</name>
<dbReference type="EMBL" id="LAZR01070379">
    <property type="protein sequence ID" value="KKK41699.1"/>
    <property type="molecule type" value="Genomic_DNA"/>
</dbReference>
<gene>
    <name evidence="2" type="ORF">LCGC14_2579890</name>
</gene>
<comment type="caution">
    <text evidence="2">The sequence shown here is derived from an EMBL/GenBank/DDBJ whole genome shotgun (WGS) entry which is preliminary data.</text>
</comment>
<dbReference type="AlphaFoldDB" id="A0A0F8XHS6"/>
<sequence>LRIWEESKEKKKTIKRNNVFLVLAIVFSMFYIRLNSNLLWSFFYTLSLAFGIWILRDKDEKPNYCRGYGKKIKY</sequence>
<protein>
    <submittedName>
        <fullName evidence="2">Uncharacterized protein</fullName>
    </submittedName>
</protein>
<feature type="transmembrane region" description="Helical" evidence="1">
    <location>
        <begin position="16"/>
        <end position="32"/>
    </location>
</feature>
<organism evidence="2">
    <name type="scientific">marine sediment metagenome</name>
    <dbReference type="NCBI Taxonomy" id="412755"/>
    <lineage>
        <taxon>unclassified sequences</taxon>
        <taxon>metagenomes</taxon>
        <taxon>ecological metagenomes</taxon>
    </lineage>
</organism>
<keyword evidence="1" id="KW-0812">Transmembrane</keyword>
<feature type="transmembrane region" description="Helical" evidence="1">
    <location>
        <begin position="38"/>
        <end position="56"/>
    </location>
</feature>
<accession>A0A0F8XHS6</accession>
<proteinExistence type="predicted"/>
<keyword evidence="1" id="KW-1133">Transmembrane helix</keyword>
<reference evidence="2" key="1">
    <citation type="journal article" date="2015" name="Nature">
        <title>Complex archaea that bridge the gap between prokaryotes and eukaryotes.</title>
        <authorList>
            <person name="Spang A."/>
            <person name="Saw J.H."/>
            <person name="Jorgensen S.L."/>
            <person name="Zaremba-Niedzwiedzka K."/>
            <person name="Martijn J."/>
            <person name="Lind A.E."/>
            <person name="van Eijk R."/>
            <person name="Schleper C."/>
            <person name="Guy L."/>
            <person name="Ettema T.J."/>
        </authorList>
    </citation>
    <scope>NUCLEOTIDE SEQUENCE</scope>
</reference>
<keyword evidence="1" id="KW-0472">Membrane</keyword>
<evidence type="ECO:0000256" key="1">
    <source>
        <dbReference type="SAM" id="Phobius"/>
    </source>
</evidence>